<feature type="transmembrane region" description="Helical" evidence="1">
    <location>
        <begin position="43"/>
        <end position="62"/>
    </location>
</feature>
<keyword evidence="1" id="KW-1133">Transmembrane helix</keyword>
<dbReference type="AlphaFoldDB" id="A0A803LBY5"/>
<dbReference type="EnsemblPlants" id="AUR62009374-RA">
    <property type="protein sequence ID" value="AUR62009374-RA:cds"/>
    <property type="gene ID" value="AUR62009374"/>
</dbReference>
<reference evidence="2" key="1">
    <citation type="journal article" date="2017" name="Nature">
        <title>The genome of Chenopodium quinoa.</title>
        <authorList>
            <person name="Jarvis D.E."/>
            <person name="Ho Y.S."/>
            <person name="Lightfoot D.J."/>
            <person name="Schmoeckel S.M."/>
            <person name="Li B."/>
            <person name="Borm T.J.A."/>
            <person name="Ohyanagi H."/>
            <person name="Mineta K."/>
            <person name="Michell C.T."/>
            <person name="Saber N."/>
            <person name="Kharbatia N.M."/>
            <person name="Rupper R.R."/>
            <person name="Sharp A.R."/>
            <person name="Dally N."/>
            <person name="Boughton B.A."/>
            <person name="Woo Y.H."/>
            <person name="Gao G."/>
            <person name="Schijlen E.G.W.M."/>
            <person name="Guo X."/>
            <person name="Momin A.A."/>
            <person name="Negrao S."/>
            <person name="Al-Babili S."/>
            <person name="Gehring C."/>
            <person name="Roessner U."/>
            <person name="Jung C."/>
            <person name="Murphy K."/>
            <person name="Arold S.T."/>
            <person name="Gojobori T."/>
            <person name="van der Linden C.G."/>
            <person name="van Loo E.N."/>
            <person name="Jellen E.N."/>
            <person name="Maughan P.J."/>
            <person name="Tester M."/>
        </authorList>
    </citation>
    <scope>NUCLEOTIDE SEQUENCE [LARGE SCALE GENOMIC DNA]</scope>
    <source>
        <strain evidence="2">cv. PI 614886</strain>
    </source>
</reference>
<evidence type="ECO:0000313" key="2">
    <source>
        <dbReference type="EnsemblPlants" id="AUR62009374-RA:cds"/>
    </source>
</evidence>
<reference evidence="2" key="2">
    <citation type="submission" date="2021-03" db="UniProtKB">
        <authorList>
            <consortium name="EnsemblPlants"/>
        </authorList>
    </citation>
    <scope>IDENTIFICATION</scope>
</reference>
<dbReference type="Proteomes" id="UP000596660">
    <property type="component" value="Unplaced"/>
</dbReference>
<dbReference type="PANTHER" id="PTHR37222:SF1">
    <property type="entry name" value="OS02G0718000 PROTEIN"/>
    <property type="match status" value="1"/>
</dbReference>
<feature type="transmembrane region" description="Helical" evidence="1">
    <location>
        <begin position="103"/>
        <end position="121"/>
    </location>
</feature>
<evidence type="ECO:0000256" key="1">
    <source>
        <dbReference type="SAM" id="Phobius"/>
    </source>
</evidence>
<keyword evidence="1" id="KW-0472">Membrane</keyword>
<dbReference type="PANTHER" id="PTHR37222">
    <property type="entry name" value="OS02G0718000 PROTEIN"/>
    <property type="match status" value="1"/>
</dbReference>
<dbReference type="Gramene" id="AUR62009374-RA">
    <property type="protein sequence ID" value="AUR62009374-RA:cds"/>
    <property type="gene ID" value="AUR62009374"/>
</dbReference>
<name>A0A803LBY5_CHEQI</name>
<keyword evidence="3" id="KW-1185">Reference proteome</keyword>
<organism evidence="2 3">
    <name type="scientific">Chenopodium quinoa</name>
    <name type="common">Quinoa</name>
    <dbReference type="NCBI Taxonomy" id="63459"/>
    <lineage>
        <taxon>Eukaryota</taxon>
        <taxon>Viridiplantae</taxon>
        <taxon>Streptophyta</taxon>
        <taxon>Embryophyta</taxon>
        <taxon>Tracheophyta</taxon>
        <taxon>Spermatophyta</taxon>
        <taxon>Magnoliopsida</taxon>
        <taxon>eudicotyledons</taxon>
        <taxon>Gunneridae</taxon>
        <taxon>Pentapetalae</taxon>
        <taxon>Caryophyllales</taxon>
        <taxon>Chenopodiaceae</taxon>
        <taxon>Chenopodioideae</taxon>
        <taxon>Atripliceae</taxon>
        <taxon>Chenopodium</taxon>
    </lineage>
</organism>
<dbReference type="OMA" id="RAISYLC"/>
<sequence length="124" mass="13867">MYNVTGILALLGLAHLGIGTYYCYCYTNAAASGATTTANSSAQLFVMSALAFGFPFSMAFMLRQSLKSMHFFQKMEQIGRLQLLTSTMQISKQLRLFFIRLRAISYLCLAGLCSSFIYSLFYNL</sequence>
<protein>
    <submittedName>
        <fullName evidence="2">Uncharacterized protein</fullName>
    </submittedName>
</protein>
<proteinExistence type="predicted"/>
<evidence type="ECO:0000313" key="3">
    <source>
        <dbReference type="Proteomes" id="UP000596660"/>
    </source>
</evidence>
<accession>A0A803LBY5</accession>
<keyword evidence="1" id="KW-0812">Transmembrane</keyword>